<comment type="caution">
    <text evidence="1">The sequence shown here is derived from an EMBL/GenBank/DDBJ whole genome shotgun (WGS) entry which is preliminary data.</text>
</comment>
<proteinExistence type="predicted"/>
<gene>
    <name evidence="1" type="ORF">Ahy_A08g040957</name>
</gene>
<protein>
    <submittedName>
        <fullName evidence="1">Uncharacterized protein</fullName>
    </submittedName>
</protein>
<organism evidence="1 2">
    <name type="scientific">Arachis hypogaea</name>
    <name type="common">Peanut</name>
    <dbReference type="NCBI Taxonomy" id="3818"/>
    <lineage>
        <taxon>Eukaryota</taxon>
        <taxon>Viridiplantae</taxon>
        <taxon>Streptophyta</taxon>
        <taxon>Embryophyta</taxon>
        <taxon>Tracheophyta</taxon>
        <taxon>Spermatophyta</taxon>
        <taxon>Magnoliopsida</taxon>
        <taxon>eudicotyledons</taxon>
        <taxon>Gunneridae</taxon>
        <taxon>Pentapetalae</taxon>
        <taxon>rosids</taxon>
        <taxon>fabids</taxon>
        <taxon>Fabales</taxon>
        <taxon>Fabaceae</taxon>
        <taxon>Papilionoideae</taxon>
        <taxon>50 kb inversion clade</taxon>
        <taxon>dalbergioids sensu lato</taxon>
        <taxon>Dalbergieae</taxon>
        <taxon>Pterocarpus clade</taxon>
        <taxon>Arachis</taxon>
    </lineage>
</organism>
<sequence>MKFLSNTLSLCAYLLMGILLEDVQMMK</sequence>
<evidence type="ECO:0000313" key="1">
    <source>
        <dbReference type="EMBL" id="RYR44656.1"/>
    </source>
</evidence>
<keyword evidence="2" id="KW-1185">Reference proteome</keyword>
<dbReference type="EMBL" id="SDMP01000008">
    <property type="protein sequence ID" value="RYR44656.1"/>
    <property type="molecule type" value="Genomic_DNA"/>
</dbReference>
<dbReference type="Proteomes" id="UP000289738">
    <property type="component" value="Chromosome A08"/>
</dbReference>
<evidence type="ECO:0000313" key="2">
    <source>
        <dbReference type="Proteomes" id="UP000289738"/>
    </source>
</evidence>
<reference evidence="1 2" key="1">
    <citation type="submission" date="2019-01" db="EMBL/GenBank/DDBJ databases">
        <title>Sequencing of cultivated peanut Arachis hypogaea provides insights into genome evolution and oil improvement.</title>
        <authorList>
            <person name="Chen X."/>
        </authorList>
    </citation>
    <scope>NUCLEOTIDE SEQUENCE [LARGE SCALE GENOMIC DNA]</scope>
    <source>
        <strain evidence="2">cv. Fuhuasheng</strain>
        <tissue evidence="1">Leaves</tissue>
    </source>
</reference>
<accession>A0A445C148</accession>
<dbReference type="AlphaFoldDB" id="A0A445C148"/>
<name>A0A445C148_ARAHY</name>